<evidence type="ECO:0000256" key="1">
    <source>
        <dbReference type="SAM" id="MobiDB-lite"/>
    </source>
</evidence>
<feature type="region of interest" description="Disordered" evidence="1">
    <location>
        <begin position="136"/>
        <end position="155"/>
    </location>
</feature>
<name>A0A4Z1D3E5_STRGP</name>
<accession>A0A4Z1D3E5</accession>
<dbReference type="RefSeq" id="WP_135794137.1">
    <property type="nucleotide sequence ID" value="NZ_BNBQ01000001.1"/>
</dbReference>
<protein>
    <submittedName>
        <fullName evidence="2">Threonine transporter</fullName>
    </submittedName>
</protein>
<comment type="caution">
    <text evidence="2">The sequence shown here is derived from an EMBL/GenBank/DDBJ whole genome shotgun (WGS) entry which is preliminary data.</text>
</comment>
<gene>
    <name evidence="2" type="ORF">E5082_28610</name>
</gene>
<dbReference type="Pfam" id="PF20288">
    <property type="entry name" value="MC2"/>
    <property type="match status" value="1"/>
</dbReference>
<evidence type="ECO:0000313" key="2">
    <source>
        <dbReference type="EMBL" id="TGN76161.1"/>
    </source>
</evidence>
<proteinExistence type="predicted"/>
<organism evidence="2 3">
    <name type="scientific">Streptomyces griseoluteus</name>
    <dbReference type="NCBI Taxonomy" id="29306"/>
    <lineage>
        <taxon>Bacteria</taxon>
        <taxon>Bacillati</taxon>
        <taxon>Actinomycetota</taxon>
        <taxon>Actinomycetes</taxon>
        <taxon>Kitasatosporales</taxon>
        <taxon>Streptomycetaceae</taxon>
        <taxon>Streptomyces</taxon>
    </lineage>
</organism>
<dbReference type="GeneID" id="91529264"/>
<dbReference type="InterPro" id="IPR046904">
    <property type="entry name" value="ABC-3C_MC2"/>
</dbReference>
<reference evidence="2 3" key="1">
    <citation type="submission" date="2019-04" db="EMBL/GenBank/DDBJ databases">
        <title>Streptomyces sp. nov. Bv016 isolated from bark of Buahinia variegata.</title>
        <authorList>
            <person name="Kanchanasin P."/>
            <person name="Tanasupawat S."/>
            <person name="Yuki M."/>
            <person name="Kudo T."/>
        </authorList>
    </citation>
    <scope>NUCLEOTIDE SEQUENCE [LARGE SCALE GENOMIC DNA]</scope>
    <source>
        <strain evidence="2 3">JCM 4765</strain>
    </source>
</reference>
<evidence type="ECO:0000313" key="3">
    <source>
        <dbReference type="Proteomes" id="UP000298513"/>
    </source>
</evidence>
<dbReference type="EMBL" id="SRRU01000012">
    <property type="protein sequence ID" value="TGN76161.1"/>
    <property type="molecule type" value="Genomic_DNA"/>
</dbReference>
<dbReference type="Proteomes" id="UP000298513">
    <property type="component" value="Unassembled WGS sequence"/>
</dbReference>
<dbReference type="AlphaFoldDB" id="A0A4Z1D3E5"/>
<sequence length="155" mass="16811">MKPLNSPLEIGVRALVLLSESHPDALDLAQLALLDHAVLHSAEFDGPPSLHPDLPARSGELGLKRTVLEQALLVLIRAGLAELEADGTGLVYRATERGPAFVDVLEAPYVLRLRERAEWAVHQWAPDIDVRATTQSLLTTPPGPVTSRPFEGHRG</sequence>
<keyword evidence="3" id="KW-1185">Reference proteome</keyword>